<comment type="caution">
    <text evidence="1">The sequence shown here is derived from an EMBL/GenBank/DDBJ whole genome shotgun (WGS) entry which is preliminary data.</text>
</comment>
<sequence length="376" mass="41322">MKDLALLMMVGPMGDHPLEQQMGHILRVAARETIRRIMDTGQVARVILAAPDREGLEDLGRAPFPLEVDLDPGNRPFEFGTRLAELIQRHRISRLLYVGAGAAPLMSTAGWEAVLSAFAEIEEGLLTNNLHSSDWIAVAPAEIIPTRARRLPTDNAMAWVLHREAGLPARVWPRSTASLLDLDTPVDALIAAQHPQAPAALREAVARTGWDPSRVHRIQALLRTPGSRLILAGRVPSWAWAALERHAQVWTRVFSEERGMQASARMQRGEVRSLVYAYLQTIGPQRFFETLAELADGALLDIRVWMAAAGRWPSPADRYAADLFAVSEIRDPVIREWIEAAARAPLAILVGGHTLVAAGLVALLEAALHIPHISIE</sequence>
<reference evidence="2" key="1">
    <citation type="submission" date="2017-09" db="EMBL/GenBank/DDBJ databases">
        <title>Metaegenomics of thermophilic ammonia-oxidizing enrichment culture.</title>
        <authorList>
            <person name="Kato S."/>
            <person name="Suzuki K."/>
        </authorList>
    </citation>
    <scope>NUCLEOTIDE SEQUENCE [LARGE SCALE GENOMIC DNA]</scope>
</reference>
<dbReference type="AlphaFoldDB" id="A0A2H5Y9E4"/>
<accession>A0A2H5Y9E4</accession>
<evidence type="ECO:0000313" key="1">
    <source>
        <dbReference type="EMBL" id="GBD10062.1"/>
    </source>
</evidence>
<organism evidence="1 2">
    <name type="scientific">Candidatus Thermoflexus japonica</name>
    <dbReference type="NCBI Taxonomy" id="2035417"/>
    <lineage>
        <taxon>Bacteria</taxon>
        <taxon>Bacillati</taxon>
        <taxon>Chloroflexota</taxon>
        <taxon>Thermoflexia</taxon>
        <taxon>Thermoflexales</taxon>
        <taxon>Thermoflexaceae</taxon>
        <taxon>Thermoflexus</taxon>
    </lineage>
</organism>
<dbReference type="EMBL" id="BEHY01000100">
    <property type="protein sequence ID" value="GBD10062.1"/>
    <property type="molecule type" value="Genomic_DNA"/>
</dbReference>
<proteinExistence type="predicted"/>
<evidence type="ECO:0000313" key="2">
    <source>
        <dbReference type="Proteomes" id="UP000236642"/>
    </source>
</evidence>
<name>A0A2H5Y9E4_9CHLR</name>
<dbReference type="Proteomes" id="UP000236642">
    <property type="component" value="Unassembled WGS sequence"/>
</dbReference>
<protein>
    <submittedName>
        <fullName evidence="1">Uncharacterized protein</fullName>
    </submittedName>
</protein>
<gene>
    <name evidence="1" type="ORF">HRbin22_02325</name>
</gene>